<protein>
    <recommendedName>
        <fullName evidence="6">B-like cyclin</fullName>
    </recommendedName>
</protein>
<dbReference type="SMART" id="SM00385">
    <property type="entry name" value="CYCLIN"/>
    <property type="match status" value="1"/>
</dbReference>
<dbReference type="Proteomes" id="UP000237105">
    <property type="component" value="Unassembled WGS sequence"/>
</dbReference>
<dbReference type="InterPro" id="IPR004367">
    <property type="entry name" value="Cyclin_C-dom"/>
</dbReference>
<evidence type="ECO:0000259" key="8">
    <source>
        <dbReference type="SMART" id="SM00385"/>
    </source>
</evidence>
<comment type="similarity">
    <text evidence="1">Belongs to the cyclin family. Cyclin D subfamily.</text>
</comment>
<dbReference type="STRING" id="3476.A0A2P5AFM8"/>
<dbReference type="CDD" id="cd20544">
    <property type="entry name" value="CYCLIN_AtCycD-like_rpt2"/>
    <property type="match status" value="1"/>
</dbReference>
<dbReference type="InterPro" id="IPR036915">
    <property type="entry name" value="Cyclin-like_sf"/>
</dbReference>
<dbReference type="GO" id="GO:0048316">
    <property type="term" value="P:seed development"/>
    <property type="evidence" value="ECO:0007669"/>
    <property type="project" value="UniProtKB-ARBA"/>
</dbReference>
<accession>A0A2P5AFM8</accession>
<comment type="subunit">
    <text evidence="2">Interacts with the CDC2 protein kinase to form a serine/threonine kinase holoenzyme complex also known as maturation promoting factor (MPF). The cyclin subunit imparts substrate specificity to the complex.</text>
</comment>
<organism evidence="10 11">
    <name type="scientific">Parasponia andersonii</name>
    <name type="common">Sponia andersonii</name>
    <dbReference type="NCBI Taxonomy" id="3476"/>
    <lineage>
        <taxon>Eukaryota</taxon>
        <taxon>Viridiplantae</taxon>
        <taxon>Streptophyta</taxon>
        <taxon>Embryophyta</taxon>
        <taxon>Tracheophyta</taxon>
        <taxon>Spermatophyta</taxon>
        <taxon>Magnoliopsida</taxon>
        <taxon>eudicotyledons</taxon>
        <taxon>Gunneridae</taxon>
        <taxon>Pentapetalae</taxon>
        <taxon>rosids</taxon>
        <taxon>fabids</taxon>
        <taxon>Rosales</taxon>
        <taxon>Cannabaceae</taxon>
        <taxon>Parasponia</taxon>
    </lineage>
</organism>
<dbReference type="InterPro" id="IPR048258">
    <property type="entry name" value="Cyclins_cyclin-box"/>
</dbReference>
<feature type="domain" description="Cyclin C-terminal" evidence="9">
    <location>
        <begin position="203"/>
        <end position="319"/>
    </location>
</feature>
<dbReference type="OrthoDB" id="5590282at2759"/>
<dbReference type="PROSITE" id="PS00292">
    <property type="entry name" value="CYCLINS"/>
    <property type="match status" value="1"/>
</dbReference>
<evidence type="ECO:0000313" key="10">
    <source>
        <dbReference type="EMBL" id="PON35332.1"/>
    </source>
</evidence>
<dbReference type="PANTHER" id="PTHR10177">
    <property type="entry name" value="CYCLINS"/>
    <property type="match status" value="1"/>
</dbReference>
<dbReference type="GO" id="GO:0010444">
    <property type="term" value="P:guard mother cell differentiation"/>
    <property type="evidence" value="ECO:0007669"/>
    <property type="project" value="UniProtKB-ARBA"/>
</dbReference>
<dbReference type="Pfam" id="PF02984">
    <property type="entry name" value="Cyclin_C"/>
    <property type="match status" value="1"/>
</dbReference>
<dbReference type="AlphaFoldDB" id="A0A2P5AFM8"/>
<evidence type="ECO:0000256" key="5">
    <source>
        <dbReference type="ARBA" id="ARBA00023306"/>
    </source>
</evidence>
<reference evidence="11" key="1">
    <citation type="submission" date="2016-06" db="EMBL/GenBank/DDBJ databases">
        <title>Parallel loss of symbiosis genes in relatives of nitrogen-fixing non-legume Parasponia.</title>
        <authorList>
            <person name="Van Velzen R."/>
            <person name="Holmer R."/>
            <person name="Bu F."/>
            <person name="Rutten L."/>
            <person name="Van Zeijl A."/>
            <person name="Liu W."/>
            <person name="Santuari L."/>
            <person name="Cao Q."/>
            <person name="Sharma T."/>
            <person name="Shen D."/>
            <person name="Roswanjaya Y."/>
            <person name="Wardhani T."/>
            <person name="Kalhor M.S."/>
            <person name="Jansen J."/>
            <person name="Van den Hoogen J."/>
            <person name="Gungor B."/>
            <person name="Hartog M."/>
            <person name="Hontelez J."/>
            <person name="Verver J."/>
            <person name="Yang W.-C."/>
            <person name="Schijlen E."/>
            <person name="Repin R."/>
            <person name="Schilthuizen M."/>
            <person name="Schranz E."/>
            <person name="Heidstra R."/>
            <person name="Miyata K."/>
            <person name="Fedorova E."/>
            <person name="Kohlen W."/>
            <person name="Bisseling T."/>
            <person name="Smit S."/>
            <person name="Geurts R."/>
        </authorList>
    </citation>
    <scope>NUCLEOTIDE SEQUENCE [LARGE SCALE GENOMIC DNA]</scope>
    <source>
        <strain evidence="11">cv. WU1-14</strain>
    </source>
</reference>
<keyword evidence="3" id="KW-0132">Cell division</keyword>
<dbReference type="Pfam" id="PF00134">
    <property type="entry name" value="Cyclin_N"/>
    <property type="match status" value="1"/>
</dbReference>
<evidence type="ECO:0000256" key="1">
    <source>
        <dbReference type="ARBA" id="ARBA00009065"/>
    </source>
</evidence>
<evidence type="ECO:0000313" key="11">
    <source>
        <dbReference type="Proteomes" id="UP000237105"/>
    </source>
</evidence>
<evidence type="ECO:0000256" key="7">
    <source>
        <dbReference type="RuleBase" id="RU000383"/>
    </source>
</evidence>
<dbReference type="SMART" id="SM01332">
    <property type="entry name" value="Cyclin_C"/>
    <property type="match status" value="1"/>
</dbReference>
<gene>
    <name evidence="10" type="ORF">PanWU01x14_337190</name>
</gene>
<proteinExistence type="inferred from homology"/>
<dbReference type="FunFam" id="1.10.472.10:FF:000070">
    <property type="entry name" value="CYCLIN D32"/>
    <property type="match status" value="1"/>
</dbReference>
<dbReference type="InterPro" id="IPR006671">
    <property type="entry name" value="Cyclin_N"/>
</dbReference>
<evidence type="ECO:0000256" key="4">
    <source>
        <dbReference type="ARBA" id="ARBA00023127"/>
    </source>
</evidence>
<keyword evidence="4 7" id="KW-0195">Cyclin</keyword>
<name>A0A2P5AFM8_PARAD</name>
<dbReference type="GO" id="GO:0051301">
    <property type="term" value="P:cell division"/>
    <property type="evidence" value="ECO:0007669"/>
    <property type="project" value="UniProtKB-KW"/>
</dbReference>
<feature type="domain" description="Cyclin-like" evidence="8">
    <location>
        <begin position="102"/>
        <end position="194"/>
    </location>
</feature>
<evidence type="ECO:0000256" key="2">
    <source>
        <dbReference type="ARBA" id="ARBA00011177"/>
    </source>
</evidence>
<dbReference type="CDD" id="cd20543">
    <property type="entry name" value="CYCLIN_AtCycD-like_rpt1"/>
    <property type="match status" value="1"/>
</dbReference>
<comment type="caution">
    <text evidence="10">The sequence shown here is derived from an EMBL/GenBank/DDBJ whole genome shotgun (WGS) entry which is preliminary data.</text>
</comment>
<keyword evidence="5" id="KW-0131">Cell cycle</keyword>
<dbReference type="FunFam" id="1.10.472.10:FF:000060">
    <property type="entry name" value="D6-type cyclin"/>
    <property type="match status" value="1"/>
</dbReference>
<evidence type="ECO:0000256" key="6">
    <source>
        <dbReference type="ARBA" id="ARBA00032263"/>
    </source>
</evidence>
<evidence type="ECO:0000259" key="9">
    <source>
        <dbReference type="SMART" id="SM01332"/>
    </source>
</evidence>
<dbReference type="InterPro" id="IPR039361">
    <property type="entry name" value="Cyclin"/>
</dbReference>
<dbReference type="SUPFAM" id="SSF47954">
    <property type="entry name" value="Cyclin-like"/>
    <property type="match status" value="2"/>
</dbReference>
<evidence type="ECO:0000256" key="3">
    <source>
        <dbReference type="ARBA" id="ARBA00022618"/>
    </source>
</evidence>
<dbReference type="InterPro" id="IPR013763">
    <property type="entry name" value="Cyclin-like_dom"/>
</dbReference>
<sequence>MALFDEAGQELQNPSMVLDALICEEDGFGEEFGENGVEDESENCDGFVKKQSFCPLVLLEDDLFWEDDELTSLITKEEQTRFCCGDPSSDDSLMAVRKEAVNWVFTVKAHYGFSALTVVLAVNYFDRFISSLQFQRDKPWMSQLAAVACLSLAAKVEETDVPLLSDLQVCVNVEESRFVFEAKTIQRMELLVLSALKWRMHPVTPISFFSHIVRRLGLKTHLHWEFLWRCERLLLSVIPDSRFVCYLPSVLATATMLHVINEIEPFNPVEYQNLLLSVLKISEDRVNECYELMLETSGSHGWIQKQSRKRKDISVPSSPNGVIDASFSSDTSNDSWAVTSPVPWSREPRFKRSRAEDQQMRLPPINRFPINRFSVDVLSSPR</sequence>
<dbReference type="EMBL" id="JXTB01000616">
    <property type="protein sequence ID" value="PON35332.1"/>
    <property type="molecule type" value="Genomic_DNA"/>
</dbReference>
<dbReference type="Gene3D" id="1.10.472.10">
    <property type="entry name" value="Cyclin-like"/>
    <property type="match status" value="2"/>
</dbReference>
<keyword evidence="11" id="KW-1185">Reference proteome</keyword>